<dbReference type="GeneID" id="62202541"/>
<reference evidence="3" key="2">
    <citation type="submission" date="2020-08" db="EMBL/GenBank/DDBJ databases">
        <title>Draft Genome Sequence of Cumin Blight Pathogen Alternaria burnsii.</title>
        <authorList>
            <person name="Feng Z."/>
        </authorList>
    </citation>
    <scope>NUCLEOTIDE SEQUENCE</scope>
    <source>
        <strain evidence="3">CBS107.38</strain>
    </source>
</reference>
<organism evidence="3 4">
    <name type="scientific">Alternaria burnsii</name>
    <dbReference type="NCBI Taxonomy" id="1187904"/>
    <lineage>
        <taxon>Eukaryota</taxon>
        <taxon>Fungi</taxon>
        <taxon>Dikarya</taxon>
        <taxon>Ascomycota</taxon>
        <taxon>Pezizomycotina</taxon>
        <taxon>Dothideomycetes</taxon>
        <taxon>Pleosporomycetidae</taxon>
        <taxon>Pleosporales</taxon>
        <taxon>Pleosporineae</taxon>
        <taxon>Pleosporaceae</taxon>
        <taxon>Alternaria</taxon>
        <taxon>Alternaria sect. Alternaria</taxon>
    </lineage>
</organism>
<evidence type="ECO:0000313" key="3">
    <source>
        <dbReference type="EMBL" id="KAF7677457.1"/>
    </source>
</evidence>
<name>A0A8H7B6U9_9PLEO</name>
<dbReference type="Proteomes" id="UP000596902">
    <property type="component" value="Unassembled WGS sequence"/>
</dbReference>
<dbReference type="AlphaFoldDB" id="A0A8H7B6U9"/>
<accession>A0A8H7B6U9</accession>
<keyword evidence="1" id="KW-0175">Coiled coil</keyword>
<feature type="region of interest" description="Disordered" evidence="2">
    <location>
        <begin position="1"/>
        <end position="66"/>
    </location>
</feature>
<sequence length="176" mass="19654">MTKANDQSFGASDNQPSGNSRGTVSLTTQNWGQNTASNVTDRTGAKQTFELKAPAAGDEGPRAAPTLHRLTSRSVINQTRQIGKQQMTNGNADWDFDTTYQPEIDHSKVDLDWFLEPFGSHHAASSQPASDTPLARFLEDENDRFVSRLMQLEQLCEECRRKRIVTCDHHAHRKLG</sequence>
<gene>
    <name evidence="3" type="ORF">GT037_004316</name>
</gene>
<evidence type="ECO:0000313" key="4">
    <source>
        <dbReference type="Proteomes" id="UP000596902"/>
    </source>
</evidence>
<feature type="coiled-coil region" evidence="1">
    <location>
        <begin position="135"/>
        <end position="162"/>
    </location>
</feature>
<dbReference type="EMBL" id="JAAABM010000005">
    <property type="protein sequence ID" value="KAF7677457.1"/>
    <property type="molecule type" value="Genomic_DNA"/>
</dbReference>
<keyword evidence="4" id="KW-1185">Reference proteome</keyword>
<evidence type="ECO:0000256" key="1">
    <source>
        <dbReference type="SAM" id="Coils"/>
    </source>
</evidence>
<dbReference type="RefSeq" id="XP_038787635.1">
    <property type="nucleotide sequence ID" value="XM_038929363.1"/>
</dbReference>
<proteinExistence type="predicted"/>
<comment type="caution">
    <text evidence="3">The sequence shown here is derived from an EMBL/GenBank/DDBJ whole genome shotgun (WGS) entry which is preliminary data.</text>
</comment>
<protein>
    <submittedName>
        <fullName evidence="3">Uncharacterized protein</fullName>
    </submittedName>
</protein>
<reference evidence="3" key="1">
    <citation type="submission" date="2020-01" db="EMBL/GenBank/DDBJ databases">
        <authorList>
            <person name="Feng Z.H.Z."/>
        </authorList>
    </citation>
    <scope>NUCLEOTIDE SEQUENCE</scope>
    <source>
        <strain evidence="3">CBS107.38</strain>
    </source>
</reference>
<evidence type="ECO:0000256" key="2">
    <source>
        <dbReference type="SAM" id="MobiDB-lite"/>
    </source>
</evidence>
<feature type="compositionally biased region" description="Polar residues" evidence="2">
    <location>
        <begin position="1"/>
        <end position="41"/>
    </location>
</feature>